<reference evidence="1" key="1">
    <citation type="submission" date="2016-05" db="EMBL/GenBank/DDBJ databases">
        <authorList>
            <person name="Lavstsen T."/>
            <person name="Jespersen J.S."/>
        </authorList>
    </citation>
    <scope>NUCLEOTIDE SEQUENCE</scope>
    <source>
        <tissue evidence="1">Brain</tissue>
    </source>
</reference>
<evidence type="ECO:0000313" key="1">
    <source>
        <dbReference type="EMBL" id="SBS54470.1"/>
    </source>
</evidence>
<name>A0A1A8V2A4_NOTFU</name>
<reference evidence="1" key="2">
    <citation type="submission" date="2016-06" db="EMBL/GenBank/DDBJ databases">
        <title>The genome of a short-lived fish provides insights into sex chromosome evolution and the genetic control of aging.</title>
        <authorList>
            <person name="Reichwald K."/>
            <person name="Felder M."/>
            <person name="Petzold A."/>
            <person name="Koch P."/>
            <person name="Groth M."/>
            <person name="Platzer M."/>
        </authorList>
    </citation>
    <scope>NUCLEOTIDE SEQUENCE</scope>
    <source>
        <tissue evidence="1">Brain</tissue>
    </source>
</reference>
<dbReference type="AlphaFoldDB" id="A0A1A8V2A4"/>
<dbReference type="EMBL" id="HAEJ01014013">
    <property type="protein sequence ID" value="SBS54470.1"/>
    <property type="molecule type" value="Transcribed_RNA"/>
</dbReference>
<accession>A0A1A8V2A4</accession>
<feature type="non-terminal residue" evidence="1">
    <location>
        <position position="128"/>
    </location>
</feature>
<feature type="non-terminal residue" evidence="1">
    <location>
        <position position="1"/>
    </location>
</feature>
<protein>
    <submittedName>
        <fullName evidence="1">BEN domain containing 5</fullName>
    </submittedName>
</protein>
<gene>
    <name evidence="1" type="primary">BEND5</name>
</gene>
<organism evidence="1">
    <name type="scientific">Nothobranchius furzeri</name>
    <name type="common">Turquoise killifish</name>
    <dbReference type="NCBI Taxonomy" id="105023"/>
    <lineage>
        <taxon>Eukaryota</taxon>
        <taxon>Metazoa</taxon>
        <taxon>Chordata</taxon>
        <taxon>Craniata</taxon>
        <taxon>Vertebrata</taxon>
        <taxon>Euteleostomi</taxon>
        <taxon>Actinopterygii</taxon>
        <taxon>Neopterygii</taxon>
        <taxon>Teleostei</taxon>
        <taxon>Neoteleostei</taxon>
        <taxon>Acanthomorphata</taxon>
        <taxon>Ovalentaria</taxon>
        <taxon>Atherinomorphae</taxon>
        <taxon>Cyprinodontiformes</taxon>
        <taxon>Nothobranchiidae</taxon>
        <taxon>Nothobranchius</taxon>
    </lineage>
</organism>
<sequence>LCHLDIPGNQNDQMKTWSSEQVEEMLPSEEVPQHLVQGVKSCLYQFKNTCNPHLHICRIWTWSQLVTAFTAQGRSIQSLSVPSCRGNLMVPFGSRYNLYLGFGVMKCLYSRHQRGHRRGAVNGEEGPC</sequence>
<proteinExistence type="predicted"/>